<dbReference type="RefSeq" id="WP_260643509.1">
    <property type="nucleotide sequence ID" value="NZ_CP104003.1"/>
</dbReference>
<evidence type="ECO:0000256" key="2">
    <source>
        <dbReference type="ARBA" id="ARBA00022679"/>
    </source>
</evidence>
<accession>A0A9E7R837</accession>
<keyword evidence="1 4" id="KW-0489">Methyltransferase</keyword>
<keyword evidence="2" id="KW-0808">Transferase</keyword>
<dbReference type="Gene3D" id="3.40.50.150">
    <property type="entry name" value="Vaccinia Virus protein VP39"/>
    <property type="match status" value="1"/>
</dbReference>
<dbReference type="GO" id="GO:0032259">
    <property type="term" value="P:methylation"/>
    <property type="evidence" value="ECO:0007669"/>
    <property type="project" value="UniProtKB-KW"/>
</dbReference>
<dbReference type="EMBL" id="CP104003">
    <property type="protein sequence ID" value="UWM56395.1"/>
    <property type="molecule type" value="Genomic_DNA"/>
</dbReference>
<dbReference type="PANTHER" id="PTHR13069:SF21">
    <property type="entry name" value="ALKYLATED DNA REPAIR PROTEIN ALKB HOMOLOG 8"/>
    <property type="match status" value="1"/>
</dbReference>
<dbReference type="KEGG" id="ssai:N0B31_08890"/>
<evidence type="ECO:0000313" key="4">
    <source>
        <dbReference type="EMBL" id="UWM56395.1"/>
    </source>
</evidence>
<dbReference type="InterPro" id="IPR013216">
    <property type="entry name" value="Methyltransf_11"/>
</dbReference>
<dbReference type="GO" id="GO:0008757">
    <property type="term" value="F:S-adenosylmethionine-dependent methyltransferase activity"/>
    <property type="evidence" value="ECO:0007669"/>
    <property type="project" value="InterPro"/>
</dbReference>
<dbReference type="PANTHER" id="PTHR13069">
    <property type="entry name" value="ALKYLATED DNA REPAIR PROTEIN ALKB HOMOLOG 8"/>
    <property type="match status" value="1"/>
</dbReference>
<sequence>MAGNSPADPTRSGVRATYEEIAEGFAATREYAWPEVVDFVEDASDGAATGLDVGCGNGRHSELLAEHVTRVVGVDASRSLVALARARARERGWAAAFDPVVGDAATLPLADDSVDLAVYVATLHHLPTRALRVRSLRELGRVLAPDGRALVSAWSTEHDRFVDHDAGFDTTVDWTLPDGKTVGRFYHIYDPAEFDADLERAGLTVVSSVVSSGNCYARVRT</sequence>
<feature type="domain" description="Methyltransferase type 11" evidence="3">
    <location>
        <begin position="51"/>
        <end position="150"/>
    </location>
</feature>
<dbReference type="Proteomes" id="UP001057580">
    <property type="component" value="Chromosome"/>
</dbReference>
<dbReference type="Pfam" id="PF08241">
    <property type="entry name" value="Methyltransf_11"/>
    <property type="match status" value="1"/>
</dbReference>
<dbReference type="GO" id="GO:0006400">
    <property type="term" value="P:tRNA modification"/>
    <property type="evidence" value="ECO:0007669"/>
    <property type="project" value="UniProtKB-ARBA"/>
</dbReference>
<evidence type="ECO:0000259" key="3">
    <source>
        <dbReference type="Pfam" id="PF08241"/>
    </source>
</evidence>
<proteinExistence type="predicted"/>
<evidence type="ECO:0000313" key="5">
    <source>
        <dbReference type="Proteomes" id="UP001057580"/>
    </source>
</evidence>
<dbReference type="CDD" id="cd02440">
    <property type="entry name" value="AdoMet_MTases"/>
    <property type="match status" value="1"/>
</dbReference>
<dbReference type="GeneID" id="74942534"/>
<organism evidence="4 5">
    <name type="scientific">Salinirubellus salinus</name>
    <dbReference type="NCBI Taxonomy" id="1364945"/>
    <lineage>
        <taxon>Archaea</taxon>
        <taxon>Methanobacteriati</taxon>
        <taxon>Methanobacteriota</taxon>
        <taxon>Stenosarchaea group</taxon>
        <taxon>Halobacteria</taxon>
        <taxon>Halobacteriales</taxon>
        <taxon>Natronomonadaceae</taxon>
        <taxon>Salinirubellus</taxon>
    </lineage>
</organism>
<dbReference type="InterPro" id="IPR051422">
    <property type="entry name" value="AlkB_tRNA_MeTrf/Diox"/>
</dbReference>
<evidence type="ECO:0000256" key="1">
    <source>
        <dbReference type="ARBA" id="ARBA00022603"/>
    </source>
</evidence>
<gene>
    <name evidence="4" type="ORF">N0B31_08890</name>
</gene>
<name>A0A9E7R837_9EURY</name>
<dbReference type="InterPro" id="IPR029063">
    <property type="entry name" value="SAM-dependent_MTases_sf"/>
</dbReference>
<dbReference type="GO" id="GO:0008175">
    <property type="term" value="F:tRNA methyltransferase activity"/>
    <property type="evidence" value="ECO:0007669"/>
    <property type="project" value="UniProtKB-ARBA"/>
</dbReference>
<protein>
    <submittedName>
        <fullName evidence="4">Class I SAM-dependent methyltransferase</fullName>
    </submittedName>
</protein>
<dbReference type="SUPFAM" id="SSF53335">
    <property type="entry name" value="S-adenosyl-L-methionine-dependent methyltransferases"/>
    <property type="match status" value="1"/>
</dbReference>
<keyword evidence="5" id="KW-1185">Reference proteome</keyword>
<reference evidence="4" key="1">
    <citation type="submission" date="2022-09" db="EMBL/GenBank/DDBJ databases">
        <title>Diverse halophilic archaea isolated from saline environments.</title>
        <authorList>
            <person name="Cui H.-L."/>
        </authorList>
    </citation>
    <scope>NUCLEOTIDE SEQUENCE</scope>
    <source>
        <strain evidence="4">ZS-35-S2</strain>
    </source>
</reference>
<dbReference type="AlphaFoldDB" id="A0A9E7R837"/>